<evidence type="ECO:0000313" key="4">
    <source>
        <dbReference type="EMBL" id="MEX0427305.1"/>
    </source>
</evidence>
<evidence type="ECO:0000313" key="5">
    <source>
        <dbReference type="Proteomes" id="UP001556631"/>
    </source>
</evidence>
<dbReference type="EMBL" id="JBFPJR010000009">
    <property type="protein sequence ID" value="MEX0427305.1"/>
    <property type="molecule type" value="Genomic_DNA"/>
</dbReference>
<comment type="caution">
    <text evidence="4">The sequence shown here is derived from an EMBL/GenBank/DDBJ whole genome shotgun (WGS) entry which is preliminary data.</text>
</comment>
<reference evidence="4 5" key="1">
    <citation type="submission" date="2024-07" db="EMBL/GenBank/DDBJ databases">
        <authorList>
            <person name="Lee S."/>
            <person name="Kang M."/>
        </authorList>
    </citation>
    <scope>NUCLEOTIDE SEQUENCE [LARGE SCALE GENOMIC DNA]</scope>
    <source>
        <strain evidence="4 5">DS6</strain>
    </source>
</reference>
<dbReference type="PANTHER" id="PTHR33371:SF16">
    <property type="entry name" value="MCE-FAMILY PROTEIN MCE3F"/>
    <property type="match status" value="1"/>
</dbReference>
<dbReference type="RefSeq" id="WP_367992558.1">
    <property type="nucleotide sequence ID" value="NZ_JBFPJR010000009.1"/>
</dbReference>
<feature type="compositionally biased region" description="Low complexity" evidence="1">
    <location>
        <begin position="397"/>
        <end position="416"/>
    </location>
</feature>
<name>A0ABV3SXN6_9ACTN</name>
<dbReference type="NCBIfam" id="TIGR00996">
    <property type="entry name" value="Mtu_fam_mce"/>
    <property type="match status" value="1"/>
</dbReference>
<proteinExistence type="predicted"/>
<gene>
    <name evidence="4" type="ORF">AB3X52_06720</name>
</gene>
<evidence type="ECO:0000259" key="2">
    <source>
        <dbReference type="Pfam" id="PF02470"/>
    </source>
</evidence>
<dbReference type="Proteomes" id="UP001556631">
    <property type="component" value="Unassembled WGS sequence"/>
</dbReference>
<dbReference type="InterPro" id="IPR024516">
    <property type="entry name" value="Mce_C"/>
</dbReference>
<organism evidence="4 5">
    <name type="scientific">Nocardioides eburneus</name>
    <dbReference type="NCBI Taxonomy" id="3231482"/>
    <lineage>
        <taxon>Bacteria</taxon>
        <taxon>Bacillati</taxon>
        <taxon>Actinomycetota</taxon>
        <taxon>Actinomycetes</taxon>
        <taxon>Propionibacteriales</taxon>
        <taxon>Nocardioidaceae</taxon>
        <taxon>Nocardioides</taxon>
    </lineage>
</organism>
<feature type="region of interest" description="Disordered" evidence="1">
    <location>
        <begin position="393"/>
        <end position="416"/>
    </location>
</feature>
<feature type="domain" description="Mce/MlaD" evidence="2">
    <location>
        <begin position="39"/>
        <end position="114"/>
    </location>
</feature>
<dbReference type="InterPro" id="IPR005693">
    <property type="entry name" value="Mce"/>
</dbReference>
<feature type="domain" description="Mammalian cell entry C-terminal" evidence="3">
    <location>
        <begin position="122"/>
        <end position="286"/>
    </location>
</feature>
<dbReference type="Pfam" id="PF11887">
    <property type="entry name" value="Mce4_CUP1"/>
    <property type="match status" value="1"/>
</dbReference>
<evidence type="ECO:0000259" key="3">
    <source>
        <dbReference type="Pfam" id="PF11887"/>
    </source>
</evidence>
<dbReference type="InterPro" id="IPR052336">
    <property type="entry name" value="MlaD_Phospholipid_Transporter"/>
</dbReference>
<accession>A0ABV3SXN6</accession>
<protein>
    <submittedName>
        <fullName evidence="4">MCE family protein</fullName>
    </submittedName>
</protein>
<keyword evidence="5" id="KW-1185">Reference proteome</keyword>
<dbReference type="PANTHER" id="PTHR33371">
    <property type="entry name" value="INTERMEMBRANE PHOSPHOLIPID TRANSPORT SYSTEM BINDING PROTEIN MLAD-RELATED"/>
    <property type="match status" value="1"/>
</dbReference>
<dbReference type="Pfam" id="PF02470">
    <property type="entry name" value="MlaD"/>
    <property type="match status" value="1"/>
</dbReference>
<dbReference type="InterPro" id="IPR003399">
    <property type="entry name" value="Mce/MlaD"/>
</dbReference>
<sequence>MITRRTKVQLIIFVLITLVGVSFVGARYAKLGSLFYKDHYTVVAHLAQSGGIYQGGEVDYRGVQIGKVGKLALSQDGVDVYLDIANKWDSIPADTLAVVGNRSAVGEQYVELQPQTDKGPYLADNSQIAQRDTSTPLPTEKLLGDAARTVSSVNKKSLTVTIDELGKALQGTGDDLGQILDTGTSFIQTANDNFDVTTALLRDSNTVLRTQVDSESAIKSFSKNLALFSGTLAGSNDDLVSLIRNGAAGATELRTFLDENKVDLSELLSEVVTTGKILRQNLPGLREVLVVYPYVVEGGFTVVDRNSDDGHYNAHFGLILNTQQVCHKGYESTNTRPPQDTADRDFNTNAHCAEPASQSNARGAQNAPRAGASYRAPVVASYDEATGKVTWGDDGYADASGLDSGATGAGSAAPATLGSDSWKWLYLEPLTGK</sequence>
<evidence type="ECO:0000256" key="1">
    <source>
        <dbReference type="SAM" id="MobiDB-lite"/>
    </source>
</evidence>